<dbReference type="Proteomes" id="UP000245535">
    <property type="component" value="Unassembled WGS sequence"/>
</dbReference>
<organism evidence="8 9">
    <name type="scientific">Sediminitomix flava</name>
    <dbReference type="NCBI Taxonomy" id="379075"/>
    <lineage>
        <taxon>Bacteria</taxon>
        <taxon>Pseudomonadati</taxon>
        <taxon>Bacteroidota</taxon>
        <taxon>Cytophagia</taxon>
        <taxon>Cytophagales</taxon>
        <taxon>Flammeovirgaceae</taxon>
        <taxon>Sediminitomix</taxon>
    </lineage>
</organism>
<keyword evidence="7" id="KW-0813">Transport</keyword>
<dbReference type="GO" id="GO:0005886">
    <property type="term" value="C:plasma membrane"/>
    <property type="evidence" value="ECO:0007669"/>
    <property type="project" value="UniProtKB-SubCell"/>
</dbReference>
<evidence type="ECO:0000256" key="1">
    <source>
        <dbReference type="ARBA" id="ARBA00004162"/>
    </source>
</evidence>
<evidence type="ECO:0000256" key="3">
    <source>
        <dbReference type="ARBA" id="ARBA00022475"/>
    </source>
</evidence>
<dbReference type="InterPro" id="IPR003400">
    <property type="entry name" value="ExbD"/>
</dbReference>
<sequence length="184" mass="20343">MIKKKKSRPAADVDSSSMADIAFLLLIFFLVTSTIASDKGLAVMLPPKVETTDVKIKERNIFNILVNSEDMILAENNPAEVGEIREQVKAFITNNGKDPKSSEEPNKAIISLKTDRGTSYEIYIALRNELSRAYTELRAAHLKMSVESYKALDPNNPAHKAMIKDAKDAYKNLVSDAEPSEAGK</sequence>
<keyword evidence="9" id="KW-1185">Reference proteome</keyword>
<protein>
    <submittedName>
        <fullName evidence="8">Biopolymer transport protein ExbD</fullName>
    </submittedName>
</protein>
<evidence type="ECO:0000256" key="7">
    <source>
        <dbReference type="RuleBase" id="RU003879"/>
    </source>
</evidence>
<dbReference type="PANTHER" id="PTHR30558:SF3">
    <property type="entry name" value="BIOPOLYMER TRANSPORT PROTEIN EXBD-RELATED"/>
    <property type="match status" value="1"/>
</dbReference>
<dbReference type="EMBL" id="QGDO01000002">
    <property type="protein sequence ID" value="PWJ42926.1"/>
    <property type="molecule type" value="Genomic_DNA"/>
</dbReference>
<dbReference type="Pfam" id="PF02472">
    <property type="entry name" value="ExbD"/>
    <property type="match status" value="1"/>
</dbReference>
<keyword evidence="7" id="KW-0653">Protein transport</keyword>
<dbReference type="GO" id="GO:0015031">
    <property type="term" value="P:protein transport"/>
    <property type="evidence" value="ECO:0007669"/>
    <property type="project" value="UniProtKB-KW"/>
</dbReference>
<accession>A0A315ZBG7</accession>
<keyword evidence="4 7" id="KW-0812">Transmembrane</keyword>
<comment type="subcellular location">
    <subcellularLocation>
        <location evidence="1">Cell membrane</location>
        <topology evidence="1">Single-pass membrane protein</topology>
    </subcellularLocation>
    <subcellularLocation>
        <location evidence="7">Cell membrane</location>
        <topology evidence="7">Single-pass type II membrane protein</topology>
    </subcellularLocation>
</comment>
<keyword evidence="3" id="KW-1003">Cell membrane</keyword>
<proteinExistence type="inferred from homology"/>
<keyword evidence="5" id="KW-1133">Transmembrane helix</keyword>
<dbReference type="GO" id="GO:0022857">
    <property type="term" value="F:transmembrane transporter activity"/>
    <property type="evidence" value="ECO:0007669"/>
    <property type="project" value="InterPro"/>
</dbReference>
<evidence type="ECO:0000313" key="8">
    <source>
        <dbReference type="EMBL" id="PWJ42926.1"/>
    </source>
</evidence>
<dbReference type="RefSeq" id="WP_109617045.1">
    <property type="nucleotide sequence ID" value="NZ_QGDO01000002.1"/>
</dbReference>
<evidence type="ECO:0000256" key="5">
    <source>
        <dbReference type="ARBA" id="ARBA00022989"/>
    </source>
</evidence>
<name>A0A315ZBG7_SEDFL</name>
<gene>
    <name evidence="8" type="ORF">BC781_102472</name>
</gene>
<evidence type="ECO:0000256" key="2">
    <source>
        <dbReference type="ARBA" id="ARBA00005811"/>
    </source>
</evidence>
<evidence type="ECO:0000313" key="9">
    <source>
        <dbReference type="Proteomes" id="UP000245535"/>
    </source>
</evidence>
<dbReference type="OrthoDB" id="9801500at2"/>
<reference evidence="8 9" key="1">
    <citation type="submission" date="2018-03" db="EMBL/GenBank/DDBJ databases">
        <title>Genomic Encyclopedia of Archaeal and Bacterial Type Strains, Phase II (KMG-II): from individual species to whole genera.</title>
        <authorList>
            <person name="Goeker M."/>
        </authorList>
    </citation>
    <scope>NUCLEOTIDE SEQUENCE [LARGE SCALE GENOMIC DNA]</scope>
    <source>
        <strain evidence="8 9">DSM 28229</strain>
    </source>
</reference>
<evidence type="ECO:0000256" key="6">
    <source>
        <dbReference type="ARBA" id="ARBA00023136"/>
    </source>
</evidence>
<comment type="caution">
    <text evidence="8">The sequence shown here is derived from an EMBL/GenBank/DDBJ whole genome shotgun (WGS) entry which is preliminary data.</text>
</comment>
<keyword evidence="6" id="KW-0472">Membrane</keyword>
<dbReference type="AlphaFoldDB" id="A0A315ZBG7"/>
<dbReference type="PANTHER" id="PTHR30558">
    <property type="entry name" value="EXBD MEMBRANE COMPONENT OF PMF-DRIVEN MACROMOLECULE IMPORT SYSTEM"/>
    <property type="match status" value="1"/>
</dbReference>
<evidence type="ECO:0000256" key="4">
    <source>
        <dbReference type="ARBA" id="ARBA00022692"/>
    </source>
</evidence>
<comment type="similarity">
    <text evidence="2 7">Belongs to the ExbD/TolR family.</text>
</comment>